<accession>A0AAN9N8X0</accession>
<sequence>MGNSYINNTNNKDNHLVQEVIDALPYQQSTWDPTTVQELQDIAYANQIEQQQQQNEQQFQQMENQNCSQSYNPSSILDPPYPSPDLLNLFHLPRCSASSLHTNPTIFLTNPTQNTPNFQNPLEFLDLPIGSDNTDASAVFLQPSESCLSLSLVATACQPTQGMVHSLEGMGASLTWESWNSTGSHPLLAREGEEKLPNILQLRNKERATEWKIQNLEKSYPKPHQAPRYSLCRSQKRYPFDSMFVK</sequence>
<dbReference type="Proteomes" id="UP001374584">
    <property type="component" value="Unassembled WGS sequence"/>
</dbReference>
<feature type="region of interest" description="Disordered" evidence="1">
    <location>
        <begin position="51"/>
        <end position="78"/>
    </location>
</feature>
<dbReference type="EMBL" id="JAYMYR010000004">
    <property type="protein sequence ID" value="KAK7368592.1"/>
    <property type="molecule type" value="Genomic_DNA"/>
</dbReference>
<organism evidence="2 3">
    <name type="scientific">Phaseolus coccineus</name>
    <name type="common">Scarlet runner bean</name>
    <name type="synonym">Phaseolus multiflorus</name>
    <dbReference type="NCBI Taxonomy" id="3886"/>
    <lineage>
        <taxon>Eukaryota</taxon>
        <taxon>Viridiplantae</taxon>
        <taxon>Streptophyta</taxon>
        <taxon>Embryophyta</taxon>
        <taxon>Tracheophyta</taxon>
        <taxon>Spermatophyta</taxon>
        <taxon>Magnoliopsida</taxon>
        <taxon>eudicotyledons</taxon>
        <taxon>Gunneridae</taxon>
        <taxon>Pentapetalae</taxon>
        <taxon>rosids</taxon>
        <taxon>fabids</taxon>
        <taxon>Fabales</taxon>
        <taxon>Fabaceae</taxon>
        <taxon>Papilionoideae</taxon>
        <taxon>50 kb inversion clade</taxon>
        <taxon>NPAAA clade</taxon>
        <taxon>indigoferoid/millettioid clade</taxon>
        <taxon>Phaseoleae</taxon>
        <taxon>Phaseolus</taxon>
    </lineage>
</organism>
<reference evidence="2 3" key="1">
    <citation type="submission" date="2024-01" db="EMBL/GenBank/DDBJ databases">
        <title>The genomes of 5 underutilized Papilionoideae crops provide insights into root nodulation and disease resistanc.</title>
        <authorList>
            <person name="Jiang F."/>
        </authorList>
    </citation>
    <scope>NUCLEOTIDE SEQUENCE [LARGE SCALE GENOMIC DNA]</scope>
    <source>
        <strain evidence="2">JINMINGXINNONG_FW02</strain>
        <tissue evidence="2">Leaves</tissue>
    </source>
</reference>
<evidence type="ECO:0000313" key="3">
    <source>
        <dbReference type="Proteomes" id="UP001374584"/>
    </source>
</evidence>
<feature type="compositionally biased region" description="Low complexity" evidence="1">
    <location>
        <begin position="51"/>
        <end position="66"/>
    </location>
</feature>
<evidence type="ECO:0000256" key="1">
    <source>
        <dbReference type="SAM" id="MobiDB-lite"/>
    </source>
</evidence>
<protein>
    <submittedName>
        <fullName evidence="2">Uncharacterized protein</fullName>
    </submittedName>
</protein>
<proteinExistence type="predicted"/>
<name>A0AAN9N8X0_PHACN</name>
<gene>
    <name evidence="2" type="ORF">VNO80_10620</name>
</gene>
<dbReference type="AlphaFoldDB" id="A0AAN9N8X0"/>
<comment type="caution">
    <text evidence="2">The sequence shown here is derived from an EMBL/GenBank/DDBJ whole genome shotgun (WGS) entry which is preliminary data.</text>
</comment>
<keyword evidence="3" id="KW-1185">Reference proteome</keyword>
<evidence type="ECO:0000313" key="2">
    <source>
        <dbReference type="EMBL" id="KAK7368592.1"/>
    </source>
</evidence>